<dbReference type="AlphaFoldDB" id="A0A0E9VIU3"/>
<sequence length="20" mass="2253">MFSINMAVLSKMCYGNTRGE</sequence>
<name>A0A0E9VIU3_ANGAN</name>
<dbReference type="EMBL" id="GBXM01030518">
    <property type="protein sequence ID" value="JAH78059.1"/>
    <property type="molecule type" value="Transcribed_RNA"/>
</dbReference>
<evidence type="ECO:0000313" key="1">
    <source>
        <dbReference type="EMBL" id="JAH78059.1"/>
    </source>
</evidence>
<protein>
    <submittedName>
        <fullName evidence="1">Uncharacterized protein</fullName>
    </submittedName>
</protein>
<organism evidence="1">
    <name type="scientific">Anguilla anguilla</name>
    <name type="common">European freshwater eel</name>
    <name type="synonym">Muraena anguilla</name>
    <dbReference type="NCBI Taxonomy" id="7936"/>
    <lineage>
        <taxon>Eukaryota</taxon>
        <taxon>Metazoa</taxon>
        <taxon>Chordata</taxon>
        <taxon>Craniata</taxon>
        <taxon>Vertebrata</taxon>
        <taxon>Euteleostomi</taxon>
        <taxon>Actinopterygii</taxon>
        <taxon>Neopterygii</taxon>
        <taxon>Teleostei</taxon>
        <taxon>Anguilliformes</taxon>
        <taxon>Anguillidae</taxon>
        <taxon>Anguilla</taxon>
    </lineage>
</organism>
<reference evidence="1" key="1">
    <citation type="submission" date="2014-11" db="EMBL/GenBank/DDBJ databases">
        <authorList>
            <person name="Amaro Gonzalez C."/>
        </authorList>
    </citation>
    <scope>NUCLEOTIDE SEQUENCE</scope>
</reference>
<reference evidence="1" key="2">
    <citation type="journal article" date="2015" name="Fish Shellfish Immunol.">
        <title>Early steps in the European eel (Anguilla anguilla)-Vibrio vulnificus interaction in the gills: Role of the RtxA13 toxin.</title>
        <authorList>
            <person name="Callol A."/>
            <person name="Pajuelo D."/>
            <person name="Ebbesson L."/>
            <person name="Teles M."/>
            <person name="MacKenzie S."/>
            <person name="Amaro C."/>
        </authorList>
    </citation>
    <scope>NUCLEOTIDE SEQUENCE</scope>
</reference>
<accession>A0A0E9VIU3</accession>
<proteinExistence type="predicted"/>